<reference evidence="1 2" key="1">
    <citation type="submission" date="2019-05" db="EMBL/GenBank/DDBJ databases">
        <title>Another draft genome of Portunus trituberculatus and its Hox gene families provides insights of decapod evolution.</title>
        <authorList>
            <person name="Jeong J.-H."/>
            <person name="Song I."/>
            <person name="Kim S."/>
            <person name="Choi T."/>
            <person name="Kim D."/>
            <person name="Ryu S."/>
            <person name="Kim W."/>
        </authorList>
    </citation>
    <scope>NUCLEOTIDE SEQUENCE [LARGE SCALE GENOMIC DNA]</scope>
    <source>
        <tissue evidence="1">Muscle</tissue>
    </source>
</reference>
<protein>
    <submittedName>
        <fullName evidence="1">Uncharacterized protein</fullName>
    </submittedName>
</protein>
<evidence type="ECO:0000313" key="2">
    <source>
        <dbReference type="Proteomes" id="UP000324222"/>
    </source>
</evidence>
<gene>
    <name evidence="1" type="ORF">E2C01_025131</name>
</gene>
<evidence type="ECO:0000313" key="1">
    <source>
        <dbReference type="EMBL" id="MPC31831.1"/>
    </source>
</evidence>
<name>A0A5B7ECG0_PORTR</name>
<proteinExistence type="predicted"/>
<dbReference type="Proteomes" id="UP000324222">
    <property type="component" value="Unassembled WGS sequence"/>
</dbReference>
<dbReference type="EMBL" id="VSRR010002512">
    <property type="protein sequence ID" value="MPC31831.1"/>
    <property type="molecule type" value="Genomic_DNA"/>
</dbReference>
<accession>A0A5B7ECG0</accession>
<sequence>MAVFCAAAADSPGAAAALSCSRLVFSLAGKSETVREEEFVAAAPALLHSSPTSRPPVFHFHSALPKMAIIVSTHFPPLIRLRCPSLLLLLLRLRSCPGQTEAGVRGGEVVRPRWKRNGAAHDAGSQRGKCGFSLRHSSALIPLHHQLTFTLPMYRQSPNLLCSAPLRFASNHLSSST</sequence>
<comment type="caution">
    <text evidence="1">The sequence shown here is derived from an EMBL/GenBank/DDBJ whole genome shotgun (WGS) entry which is preliminary data.</text>
</comment>
<organism evidence="1 2">
    <name type="scientific">Portunus trituberculatus</name>
    <name type="common">Swimming crab</name>
    <name type="synonym">Neptunus trituberculatus</name>
    <dbReference type="NCBI Taxonomy" id="210409"/>
    <lineage>
        <taxon>Eukaryota</taxon>
        <taxon>Metazoa</taxon>
        <taxon>Ecdysozoa</taxon>
        <taxon>Arthropoda</taxon>
        <taxon>Crustacea</taxon>
        <taxon>Multicrustacea</taxon>
        <taxon>Malacostraca</taxon>
        <taxon>Eumalacostraca</taxon>
        <taxon>Eucarida</taxon>
        <taxon>Decapoda</taxon>
        <taxon>Pleocyemata</taxon>
        <taxon>Brachyura</taxon>
        <taxon>Eubrachyura</taxon>
        <taxon>Portunoidea</taxon>
        <taxon>Portunidae</taxon>
        <taxon>Portuninae</taxon>
        <taxon>Portunus</taxon>
    </lineage>
</organism>
<keyword evidence="2" id="KW-1185">Reference proteome</keyword>
<dbReference type="AlphaFoldDB" id="A0A5B7ECG0"/>